<evidence type="ECO:0000313" key="2">
    <source>
        <dbReference type="EMBL" id="RDX47378.1"/>
    </source>
</evidence>
<keyword evidence="3" id="KW-1185">Reference proteome</keyword>
<evidence type="ECO:0000256" key="1">
    <source>
        <dbReference type="SAM" id="MobiDB-lite"/>
    </source>
</evidence>
<accession>A0A371D4A7</accession>
<gene>
    <name evidence="2" type="ORF">OH76DRAFT_777871</name>
</gene>
<feature type="region of interest" description="Disordered" evidence="1">
    <location>
        <begin position="1"/>
        <end position="28"/>
    </location>
</feature>
<dbReference type="Proteomes" id="UP000256964">
    <property type="component" value="Unassembled WGS sequence"/>
</dbReference>
<organism evidence="2 3">
    <name type="scientific">Lentinus brumalis</name>
    <dbReference type="NCBI Taxonomy" id="2498619"/>
    <lineage>
        <taxon>Eukaryota</taxon>
        <taxon>Fungi</taxon>
        <taxon>Dikarya</taxon>
        <taxon>Basidiomycota</taxon>
        <taxon>Agaricomycotina</taxon>
        <taxon>Agaricomycetes</taxon>
        <taxon>Polyporales</taxon>
        <taxon>Polyporaceae</taxon>
        <taxon>Lentinus</taxon>
    </lineage>
</organism>
<dbReference type="EMBL" id="KZ857419">
    <property type="protein sequence ID" value="RDX47378.1"/>
    <property type="molecule type" value="Genomic_DNA"/>
</dbReference>
<reference evidence="2 3" key="1">
    <citation type="journal article" date="2018" name="Biotechnol. Biofuels">
        <title>Integrative visual omics of the white-rot fungus Polyporus brumalis exposes the biotechnological potential of its oxidative enzymes for delignifying raw plant biomass.</title>
        <authorList>
            <person name="Miyauchi S."/>
            <person name="Rancon A."/>
            <person name="Drula E."/>
            <person name="Hage H."/>
            <person name="Chaduli D."/>
            <person name="Favel A."/>
            <person name="Grisel S."/>
            <person name="Henrissat B."/>
            <person name="Herpoel-Gimbert I."/>
            <person name="Ruiz-Duenas F.J."/>
            <person name="Chevret D."/>
            <person name="Hainaut M."/>
            <person name="Lin J."/>
            <person name="Wang M."/>
            <person name="Pangilinan J."/>
            <person name="Lipzen A."/>
            <person name="Lesage-Meessen L."/>
            <person name="Navarro D."/>
            <person name="Riley R."/>
            <person name="Grigoriev I.V."/>
            <person name="Zhou S."/>
            <person name="Raouche S."/>
            <person name="Rosso M.N."/>
        </authorList>
    </citation>
    <scope>NUCLEOTIDE SEQUENCE [LARGE SCALE GENOMIC DNA]</scope>
    <source>
        <strain evidence="2 3">BRFM 1820</strain>
    </source>
</reference>
<protein>
    <submittedName>
        <fullName evidence="2">Uncharacterized protein</fullName>
    </submittedName>
</protein>
<dbReference type="AlphaFoldDB" id="A0A371D4A7"/>
<proteinExistence type="predicted"/>
<name>A0A371D4A7_9APHY</name>
<evidence type="ECO:0000313" key="3">
    <source>
        <dbReference type="Proteomes" id="UP000256964"/>
    </source>
</evidence>
<sequence>MLPLVPGRTLHSAGPTHPGRDARARRPRACHPRLRRARACARDAASPELSSGPACPSSCPALARLSARECSGLSAVPRCRAASTGVRQRATRCVRPARASVRVLAAKSFTSCRSQFLRRVEAHLELGARPSSRRRPHADRLTRRTRALIGCLRTRLACLLIWVVDGGICGKPFASVRRLMRESARLPPLVVRMRPSDVEHGLEDRHDASGAYLACALERQSPESGRKQAAGEIAMRSPLEWF</sequence>